<evidence type="ECO:0000313" key="2">
    <source>
        <dbReference type="Proteomes" id="UP001596434"/>
    </source>
</evidence>
<evidence type="ECO:0008006" key="3">
    <source>
        <dbReference type="Google" id="ProtNLM"/>
    </source>
</evidence>
<dbReference type="Proteomes" id="UP001596434">
    <property type="component" value="Unassembled WGS sequence"/>
</dbReference>
<comment type="caution">
    <text evidence="1">The sequence shown here is derived from an EMBL/GenBank/DDBJ whole genome shotgun (WGS) entry which is preliminary data.</text>
</comment>
<proteinExistence type="predicted"/>
<sequence length="443" mass="50716">MVSYGQKSDRESLRRNFNNAVDLIGRDWLEQKKAENYGENERDHKHGRSPHPLVIRYHRGRIDLFDEEVDAPELYSEDHYSAGTHSLVVLGEHLSHLSDSHLVNQHGELISTDISDHLRTRLQNPDEFREVIAEIEAAALYSREGYGVDFIEEGKTKAPDLRIRNHTSLCVECKRCSRVTQEDRKHGGLHEAIQKSINSHSERDGIFIVNINRTPSGEEAHNIDKYLPEDTEDTTYHRIDLPFGELLILPFERQSEIKTIERQPTSPGDTPYEFYSDYVAPVISSRLNMNLELDDFRSKNFEVSLKDTGDTLYLENSSFIGILHESNEDRVKQILRQFSKASGKFPESTPNILHLKIPFLTELTYSEFDTLVNGIGGKLNISDSISAVVISWHRLKTDPDGSITYETIVGNMENITPRVEIPSRFELPGPHIQEFASMLEFQD</sequence>
<evidence type="ECO:0000313" key="1">
    <source>
        <dbReference type="EMBL" id="MFC7255436.1"/>
    </source>
</evidence>
<reference evidence="1 2" key="1">
    <citation type="journal article" date="2019" name="Int. J. Syst. Evol. Microbiol.">
        <title>The Global Catalogue of Microorganisms (GCM) 10K type strain sequencing project: providing services to taxonomists for standard genome sequencing and annotation.</title>
        <authorList>
            <consortium name="The Broad Institute Genomics Platform"/>
            <consortium name="The Broad Institute Genome Sequencing Center for Infectious Disease"/>
            <person name="Wu L."/>
            <person name="Ma J."/>
        </authorList>
    </citation>
    <scope>NUCLEOTIDE SEQUENCE [LARGE SCALE GENOMIC DNA]</scope>
    <source>
        <strain evidence="1 2">GX21</strain>
    </source>
</reference>
<dbReference type="GeneID" id="96953796"/>
<name>A0ABD5ZYJ5_9EURY</name>
<keyword evidence="2" id="KW-1185">Reference proteome</keyword>
<dbReference type="RefSeq" id="WP_379703663.1">
    <property type="nucleotide sequence ID" value="NZ_JBHTAT010000001.1"/>
</dbReference>
<accession>A0ABD5ZYJ5</accession>
<dbReference type="EMBL" id="JBHTAT010000001">
    <property type="protein sequence ID" value="MFC7255436.1"/>
    <property type="molecule type" value="Genomic_DNA"/>
</dbReference>
<organism evidence="1 2">
    <name type="scientific">Haloplanus litoreus</name>
    <dbReference type="NCBI Taxonomy" id="767515"/>
    <lineage>
        <taxon>Archaea</taxon>
        <taxon>Methanobacteriati</taxon>
        <taxon>Methanobacteriota</taxon>
        <taxon>Stenosarchaea group</taxon>
        <taxon>Halobacteria</taxon>
        <taxon>Halobacteriales</taxon>
        <taxon>Haloferacaceae</taxon>
        <taxon>Haloplanus</taxon>
    </lineage>
</organism>
<dbReference type="AlphaFoldDB" id="A0ABD5ZYJ5"/>
<gene>
    <name evidence="1" type="ORF">ACFQKE_09060</name>
</gene>
<protein>
    <recommendedName>
        <fullName evidence="3">Restriction endonuclease</fullName>
    </recommendedName>
</protein>